<proteinExistence type="predicted"/>
<dbReference type="Pfam" id="PF04187">
    <property type="entry name" value="Cofac_haem_bdg"/>
    <property type="match status" value="1"/>
</dbReference>
<dbReference type="Gene3D" id="1.10.8.760">
    <property type="entry name" value="Haem-binding uptake, Tiki superfamily, ChaN, domain 2"/>
    <property type="match status" value="1"/>
</dbReference>
<evidence type="ECO:0000313" key="2">
    <source>
        <dbReference type="EMBL" id="NWF47353.1"/>
    </source>
</evidence>
<dbReference type="AlphaFoldDB" id="A0A7Y8KZM8"/>
<keyword evidence="3" id="KW-1185">Reference proteome</keyword>
<feature type="domain" description="Haem-binding uptake Tiki superfamily ChaN" evidence="1">
    <location>
        <begin position="42"/>
        <end position="232"/>
    </location>
</feature>
<sequence length="286" mass="30437">MFGAGLGLWCAVLAGEAGAPPQPTPTVVSEAEDPGQQAGALLTRLMPTPLLLVGEQHDAPEHQALQRELVQQLAARRQLSALVLEMSEAGTHTTDLPSQASETQVREALRWSGDQGGWPWSTYAPVVMAAVRAGVPVLGGNLPRADMRAAMGNESLDRLLPTEALERQRVAIREGHCDLLPTPQIAPMTRIQIARDQAMARTAAAAIRPGQTVLLVAGNGHVQRDLGVPVHLPPDLAHRVVVALARPAADAQEAAGQTLPGADVVWRSPPRAPRDYCADMKRSMGR</sequence>
<dbReference type="PIRSF" id="PIRSF020419">
    <property type="entry name" value="Fe_uptake_reg_CjrA_prd"/>
    <property type="match status" value="1"/>
</dbReference>
<dbReference type="InterPro" id="IPR016773">
    <property type="entry name" value="Fe3_uptake_reg_CjrA_prd"/>
</dbReference>
<dbReference type="Proteomes" id="UP000545507">
    <property type="component" value="Unassembled WGS sequence"/>
</dbReference>
<dbReference type="InterPro" id="IPR007314">
    <property type="entry name" value="Cofac_haem-bd_dom"/>
</dbReference>
<name>A0A7Y8KZM8_9BURK</name>
<dbReference type="Gene3D" id="3.40.50.11550">
    <property type="match status" value="1"/>
</dbReference>
<protein>
    <submittedName>
        <fullName evidence="2">ChaN family lipoprotein</fullName>
    </submittedName>
</protein>
<comment type="caution">
    <text evidence="2">The sequence shown here is derived from an EMBL/GenBank/DDBJ whole genome shotgun (WGS) entry which is preliminary data.</text>
</comment>
<keyword evidence="2" id="KW-0449">Lipoprotein</keyword>
<gene>
    <name evidence="2" type="ORF">F3K02_19150</name>
</gene>
<reference evidence="2 3" key="1">
    <citation type="submission" date="2019-09" db="EMBL/GenBank/DDBJ databases">
        <title>Hydrogenophaga aromatica sp. nov., isolated from a para-xylene-degrading enrichment culture.</title>
        <authorList>
            <person name="Tancsics A."/>
            <person name="Banerjee S."/>
        </authorList>
    </citation>
    <scope>NUCLEOTIDE SEQUENCE [LARGE SCALE GENOMIC DNA]</scope>
    <source>
        <strain evidence="2 3">D2P1</strain>
    </source>
</reference>
<evidence type="ECO:0000259" key="1">
    <source>
        <dbReference type="Pfam" id="PF04187"/>
    </source>
</evidence>
<organism evidence="2 3">
    <name type="scientific">Hydrogenophaga aromaticivorans</name>
    <dbReference type="NCBI Taxonomy" id="2610898"/>
    <lineage>
        <taxon>Bacteria</taxon>
        <taxon>Pseudomonadati</taxon>
        <taxon>Pseudomonadota</taxon>
        <taxon>Betaproteobacteria</taxon>
        <taxon>Burkholderiales</taxon>
        <taxon>Comamonadaceae</taxon>
        <taxon>Hydrogenophaga</taxon>
    </lineage>
</organism>
<evidence type="ECO:0000313" key="3">
    <source>
        <dbReference type="Proteomes" id="UP000545507"/>
    </source>
</evidence>
<dbReference type="CDD" id="cd14727">
    <property type="entry name" value="ChanN-like"/>
    <property type="match status" value="1"/>
</dbReference>
<accession>A0A7Y8KZM8</accession>
<dbReference type="EMBL" id="VYGV01000016">
    <property type="protein sequence ID" value="NWF47353.1"/>
    <property type="molecule type" value="Genomic_DNA"/>
</dbReference>
<dbReference type="SUPFAM" id="SSF159501">
    <property type="entry name" value="EreA/ChaN-like"/>
    <property type="match status" value="1"/>
</dbReference>